<protein>
    <recommendedName>
        <fullName evidence="4">Dolichol kinase</fullName>
    </recommendedName>
</protein>
<sequence length="314" mass="34493">MARPRFRSSGLVCCGLATGCLGRWRGWNAWTRGWRSMKALPPSPTLPKNLTPSDEYLIKLLLALSIVVITCTVIFKQTNRKALLQSLGVSFRRVAKTMREIERKGFHLAGILVPIIHHSLLRYGLSNFVCIRICATITFVGWCADLARLYIPFVSRHWPLRSILREKEKRQLTGGCYFSLGCTLSIAISPPSIAMASILFLVLGDMSAAIIGVSFGGETVSLKLGREGKKSLEGSFAMFCVCFIIGNVIFAEVHLGEYPVFFGALAATVVEVYEPFHINDNLSIPVMSSIAMQYAFTRIEGLSCGDGIPCGGEC</sequence>
<gene>
    <name evidence="2" type="ORF">AB1Y20_003576</name>
</gene>
<feature type="transmembrane region" description="Helical" evidence="1">
    <location>
        <begin position="105"/>
        <end position="123"/>
    </location>
</feature>
<feature type="transmembrane region" description="Helical" evidence="1">
    <location>
        <begin position="129"/>
        <end position="151"/>
    </location>
</feature>
<feature type="transmembrane region" description="Helical" evidence="1">
    <location>
        <begin position="194"/>
        <end position="215"/>
    </location>
</feature>
<dbReference type="PROSITE" id="PS51257">
    <property type="entry name" value="PROKAR_LIPOPROTEIN"/>
    <property type="match status" value="1"/>
</dbReference>
<feature type="transmembrane region" description="Helical" evidence="1">
    <location>
        <begin position="236"/>
        <end position="255"/>
    </location>
</feature>
<dbReference type="Proteomes" id="UP001515480">
    <property type="component" value="Unassembled WGS sequence"/>
</dbReference>
<evidence type="ECO:0000256" key="1">
    <source>
        <dbReference type="SAM" id="Phobius"/>
    </source>
</evidence>
<feature type="transmembrane region" description="Helical" evidence="1">
    <location>
        <begin position="172"/>
        <end position="188"/>
    </location>
</feature>
<comment type="caution">
    <text evidence="2">The sequence shown here is derived from an EMBL/GenBank/DDBJ whole genome shotgun (WGS) entry which is preliminary data.</text>
</comment>
<evidence type="ECO:0008006" key="4">
    <source>
        <dbReference type="Google" id="ProtNLM"/>
    </source>
</evidence>
<dbReference type="EMBL" id="JBGBPQ010000012">
    <property type="protein sequence ID" value="KAL1514477.1"/>
    <property type="molecule type" value="Genomic_DNA"/>
</dbReference>
<feature type="transmembrane region" description="Helical" evidence="1">
    <location>
        <begin position="56"/>
        <end position="75"/>
    </location>
</feature>
<organism evidence="2 3">
    <name type="scientific">Prymnesium parvum</name>
    <name type="common">Toxic golden alga</name>
    <dbReference type="NCBI Taxonomy" id="97485"/>
    <lineage>
        <taxon>Eukaryota</taxon>
        <taxon>Haptista</taxon>
        <taxon>Haptophyta</taxon>
        <taxon>Prymnesiophyceae</taxon>
        <taxon>Prymnesiales</taxon>
        <taxon>Prymnesiaceae</taxon>
        <taxon>Prymnesium</taxon>
    </lineage>
</organism>
<dbReference type="InterPro" id="IPR037997">
    <property type="entry name" value="Dgk1-like"/>
</dbReference>
<keyword evidence="3" id="KW-1185">Reference proteome</keyword>
<dbReference type="GO" id="GO:0004143">
    <property type="term" value="F:ATP-dependent diacylglycerol kinase activity"/>
    <property type="evidence" value="ECO:0007669"/>
    <property type="project" value="InterPro"/>
</dbReference>
<evidence type="ECO:0000313" key="3">
    <source>
        <dbReference type="Proteomes" id="UP001515480"/>
    </source>
</evidence>
<keyword evidence="1" id="KW-0472">Membrane</keyword>
<keyword evidence="1" id="KW-0812">Transmembrane</keyword>
<proteinExistence type="predicted"/>
<accession>A0AB34J520</accession>
<dbReference type="PANTHER" id="PTHR31303">
    <property type="entry name" value="CTP-DEPENDENT DIACYLGLYCEROL KINASE 1"/>
    <property type="match status" value="1"/>
</dbReference>
<reference evidence="2 3" key="1">
    <citation type="journal article" date="2024" name="Science">
        <title>Giant polyketide synthase enzymes in the biosynthesis of giant marine polyether toxins.</title>
        <authorList>
            <person name="Fallon T.R."/>
            <person name="Shende V.V."/>
            <person name="Wierzbicki I.H."/>
            <person name="Pendleton A.L."/>
            <person name="Watervoot N.F."/>
            <person name="Auber R.P."/>
            <person name="Gonzalez D.J."/>
            <person name="Wisecaver J.H."/>
            <person name="Moore B.S."/>
        </authorList>
    </citation>
    <scope>NUCLEOTIDE SEQUENCE [LARGE SCALE GENOMIC DNA]</scope>
    <source>
        <strain evidence="2 3">12B1</strain>
    </source>
</reference>
<keyword evidence="1" id="KW-1133">Transmembrane helix</keyword>
<name>A0AB34J520_PRYPA</name>
<dbReference type="AlphaFoldDB" id="A0AB34J520"/>
<evidence type="ECO:0000313" key="2">
    <source>
        <dbReference type="EMBL" id="KAL1514477.1"/>
    </source>
</evidence>
<dbReference type="PANTHER" id="PTHR31303:SF1">
    <property type="entry name" value="CTP-DEPENDENT DIACYLGLYCEROL KINASE 1"/>
    <property type="match status" value="1"/>
</dbReference>